<dbReference type="AlphaFoldDB" id="A5N1W3"/>
<evidence type="ECO:0000313" key="1">
    <source>
        <dbReference type="EMBL" id="EDK35109.1"/>
    </source>
</evidence>
<sequence length="68" mass="7708">MKSCHLENGIRTTRYYYWLKKIRAAACEALPSINSQKQIVPVDTSKLSNTISQDVNLCLSGKQPRLIL</sequence>
<proteinExistence type="predicted"/>
<gene>
    <name evidence="1" type="ordered locus">CKL_3101</name>
</gene>
<evidence type="ECO:0008006" key="3">
    <source>
        <dbReference type="Google" id="ProtNLM"/>
    </source>
</evidence>
<name>A5N1W3_CLOK5</name>
<evidence type="ECO:0000313" key="2">
    <source>
        <dbReference type="Proteomes" id="UP000002411"/>
    </source>
</evidence>
<dbReference type="KEGG" id="ckl:CKL_3101"/>
<dbReference type="EMBL" id="CP000673">
    <property type="protein sequence ID" value="EDK35109.1"/>
    <property type="molecule type" value="Genomic_DNA"/>
</dbReference>
<reference evidence="1 2" key="1">
    <citation type="journal article" date="2008" name="Proc. Natl. Acad. Sci. U.S.A.">
        <title>The genome of Clostridium kluyveri, a strict anaerobe with unique metabolic features.</title>
        <authorList>
            <person name="Seedorf H."/>
            <person name="Fricke W.F."/>
            <person name="Veith B."/>
            <person name="Brueggemann H."/>
            <person name="Liesegang H."/>
            <person name="Strittmatter A."/>
            <person name="Miethke M."/>
            <person name="Buckel W."/>
            <person name="Hinderberger J."/>
            <person name="Li F."/>
            <person name="Hagemeier C."/>
            <person name="Thauer R.K."/>
            <person name="Gottschalk G."/>
        </authorList>
    </citation>
    <scope>NUCLEOTIDE SEQUENCE [LARGE SCALE GENOMIC DNA]</scope>
    <source>
        <strain evidence="2">ATCC 8527 / DSM 555 / NCIMB 10680</strain>
    </source>
</reference>
<organism evidence="1 2">
    <name type="scientific">Clostridium kluyveri (strain ATCC 8527 / DSM 555 / NBRC 12016 / NCIMB 10680 / K1)</name>
    <dbReference type="NCBI Taxonomy" id="431943"/>
    <lineage>
        <taxon>Bacteria</taxon>
        <taxon>Bacillati</taxon>
        <taxon>Bacillota</taxon>
        <taxon>Clostridia</taxon>
        <taxon>Eubacteriales</taxon>
        <taxon>Clostridiaceae</taxon>
        <taxon>Clostridium</taxon>
    </lineage>
</organism>
<accession>A5N1W3</accession>
<dbReference type="STRING" id="431943.CKL_3101"/>
<protein>
    <recommendedName>
        <fullName evidence="3">Transposase</fullName>
    </recommendedName>
</protein>
<keyword evidence="2" id="KW-1185">Reference proteome</keyword>
<dbReference type="HOGENOM" id="CLU_2786524_0_0_9"/>
<dbReference type="Proteomes" id="UP000002411">
    <property type="component" value="Chromosome"/>
</dbReference>